<comment type="caution">
    <text evidence="2">The sequence shown here is derived from an EMBL/GenBank/DDBJ whole genome shotgun (WGS) entry which is preliminary data.</text>
</comment>
<gene>
    <name evidence="2" type="ORF">LLUT_LOCUS9835</name>
</gene>
<name>A0AAV1WHD6_LUPLU</name>
<organism evidence="2 3">
    <name type="scientific">Lupinus luteus</name>
    <name type="common">European yellow lupine</name>
    <dbReference type="NCBI Taxonomy" id="3873"/>
    <lineage>
        <taxon>Eukaryota</taxon>
        <taxon>Viridiplantae</taxon>
        <taxon>Streptophyta</taxon>
        <taxon>Embryophyta</taxon>
        <taxon>Tracheophyta</taxon>
        <taxon>Spermatophyta</taxon>
        <taxon>Magnoliopsida</taxon>
        <taxon>eudicotyledons</taxon>
        <taxon>Gunneridae</taxon>
        <taxon>Pentapetalae</taxon>
        <taxon>rosids</taxon>
        <taxon>fabids</taxon>
        <taxon>Fabales</taxon>
        <taxon>Fabaceae</taxon>
        <taxon>Papilionoideae</taxon>
        <taxon>50 kb inversion clade</taxon>
        <taxon>genistoids sensu lato</taxon>
        <taxon>core genistoids</taxon>
        <taxon>Genisteae</taxon>
        <taxon>Lupinus</taxon>
    </lineage>
</organism>
<protein>
    <submittedName>
        <fullName evidence="2">Uncharacterized protein</fullName>
    </submittedName>
</protein>
<keyword evidence="3" id="KW-1185">Reference proteome</keyword>
<evidence type="ECO:0000313" key="3">
    <source>
        <dbReference type="Proteomes" id="UP001497480"/>
    </source>
</evidence>
<dbReference type="EMBL" id="CAXHTB010000006">
    <property type="protein sequence ID" value="CAL0308775.1"/>
    <property type="molecule type" value="Genomic_DNA"/>
</dbReference>
<reference evidence="2 3" key="1">
    <citation type="submission" date="2024-03" db="EMBL/GenBank/DDBJ databases">
        <authorList>
            <person name="Martinez-Hernandez J."/>
        </authorList>
    </citation>
    <scope>NUCLEOTIDE SEQUENCE [LARGE SCALE GENOMIC DNA]</scope>
</reference>
<feature type="compositionally biased region" description="Low complexity" evidence="1">
    <location>
        <begin position="65"/>
        <end position="75"/>
    </location>
</feature>
<evidence type="ECO:0000256" key="1">
    <source>
        <dbReference type="SAM" id="MobiDB-lite"/>
    </source>
</evidence>
<dbReference type="AlphaFoldDB" id="A0AAV1WHD6"/>
<feature type="region of interest" description="Disordered" evidence="1">
    <location>
        <begin position="40"/>
        <end position="90"/>
    </location>
</feature>
<sequence length="114" mass="12618">MENCEAYYDTKFASDCIMLSRKVQALCPINNITINIKRRKKRKKERKALNSKNCFEISDSPFEPSNPHFLSLPPSSSSPPPSTYSGDSEPVLLAAGNGTLFTGGESNADFTFHI</sequence>
<dbReference type="Proteomes" id="UP001497480">
    <property type="component" value="Unassembled WGS sequence"/>
</dbReference>
<accession>A0AAV1WHD6</accession>
<evidence type="ECO:0000313" key="2">
    <source>
        <dbReference type="EMBL" id="CAL0308775.1"/>
    </source>
</evidence>
<proteinExistence type="predicted"/>